<dbReference type="GO" id="GO:0006355">
    <property type="term" value="P:regulation of DNA-templated transcription"/>
    <property type="evidence" value="ECO:0007669"/>
    <property type="project" value="InterPro"/>
</dbReference>
<dbReference type="GO" id="GO:0030151">
    <property type="term" value="F:molybdenum ion binding"/>
    <property type="evidence" value="ECO:0007669"/>
    <property type="project" value="UniProtKB-UniRule"/>
</dbReference>
<dbReference type="PROSITE" id="PS51866">
    <property type="entry name" value="MOP"/>
    <property type="match status" value="2"/>
</dbReference>
<dbReference type="GO" id="GO:0015689">
    <property type="term" value="P:molybdate ion transport"/>
    <property type="evidence" value="ECO:0007669"/>
    <property type="project" value="UniProtKB-UniRule"/>
</dbReference>
<sequence length="266" mass="29003">MNLTAISTLLIENKIFANPRRIALLNAIHQTGSISKGAKLAGISYKAAFDAVKDMNILAGSALVTSEKGGKGGGGAELTRFGLRLVQMYELLNQIQDMGLKALNDESAPLDSLLGVMSRFSLQTSARNQFFGHISSIEHHSLHDRVTITITDMHNIYATITHGSTVKLQLEKNKDVVALIKGPAITVCSEENMIHGKRDRFDNQLLGTITSIQQDMKSTEVTIALNNDITVCALVDNQDLIEENLRVGMSIYALFKSNQVTIATMC</sequence>
<keyword evidence="4" id="KW-0677">Repeat</keyword>
<protein>
    <submittedName>
        <fullName evidence="8">Molybdenum-dependent transcriptional regulator</fullName>
    </submittedName>
</protein>
<dbReference type="InterPro" id="IPR051815">
    <property type="entry name" value="Molybdate_resp_trans_reg"/>
</dbReference>
<dbReference type="NCBIfam" id="TIGR00637">
    <property type="entry name" value="ModE_repress"/>
    <property type="match status" value="1"/>
</dbReference>
<dbReference type="OrthoDB" id="9800709at2"/>
<evidence type="ECO:0000256" key="3">
    <source>
        <dbReference type="ARBA" id="ARBA00022505"/>
    </source>
</evidence>
<dbReference type="InterPro" id="IPR036390">
    <property type="entry name" value="WH_DNA-bd_sf"/>
</dbReference>
<evidence type="ECO:0000259" key="7">
    <source>
        <dbReference type="PROSITE" id="PS51866"/>
    </source>
</evidence>
<keyword evidence="2 5" id="KW-0813">Transport</keyword>
<keyword evidence="3 5" id="KW-0500">Molybdenum</keyword>
<evidence type="ECO:0000256" key="4">
    <source>
        <dbReference type="ARBA" id="ARBA00022737"/>
    </source>
</evidence>
<dbReference type="Gene3D" id="1.10.10.10">
    <property type="entry name" value="Winged helix-like DNA-binding domain superfamily/Winged helix DNA-binding domain"/>
    <property type="match status" value="1"/>
</dbReference>
<dbReference type="EMBL" id="MSCJ01000003">
    <property type="protein sequence ID" value="PQJ62299.1"/>
    <property type="molecule type" value="Genomic_DNA"/>
</dbReference>
<dbReference type="RefSeq" id="WP_105062114.1">
    <property type="nucleotide sequence ID" value="NZ_MSCJ01000003.1"/>
</dbReference>
<dbReference type="PIRSF" id="PIRSF005763">
    <property type="entry name" value="Txn_reg_ModE"/>
    <property type="match status" value="1"/>
</dbReference>
<dbReference type="InterPro" id="IPR003725">
    <property type="entry name" value="ModE-bd_N"/>
</dbReference>
<dbReference type="Proteomes" id="UP000238730">
    <property type="component" value="Unassembled WGS sequence"/>
</dbReference>
<dbReference type="InterPro" id="IPR016462">
    <property type="entry name" value="ModE"/>
</dbReference>
<feature type="domain" description="Mop" evidence="7">
    <location>
        <begin position="198"/>
        <end position="264"/>
    </location>
</feature>
<organism evidence="8 9">
    <name type="scientific">Photobacterium angustum</name>
    <dbReference type="NCBI Taxonomy" id="661"/>
    <lineage>
        <taxon>Bacteria</taxon>
        <taxon>Pseudomonadati</taxon>
        <taxon>Pseudomonadota</taxon>
        <taxon>Gammaproteobacteria</taxon>
        <taxon>Vibrionales</taxon>
        <taxon>Vibrionaceae</taxon>
        <taxon>Photobacterium</taxon>
    </lineage>
</organism>
<evidence type="ECO:0000313" key="8">
    <source>
        <dbReference type="EMBL" id="PQJ62299.1"/>
    </source>
</evidence>
<dbReference type="InterPro" id="IPR005116">
    <property type="entry name" value="Transp-assoc_OB_typ1"/>
</dbReference>
<dbReference type="PANTHER" id="PTHR30432:SF1">
    <property type="entry name" value="DNA-BINDING TRANSCRIPTIONAL DUAL REGULATOR MODE"/>
    <property type="match status" value="1"/>
</dbReference>
<dbReference type="AlphaFoldDB" id="A0A2S7VJP0"/>
<dbReference type="SUPFAM" id="SSF50331">
    <property type="entry name" value="MOP-like"/>
    <property type="match status" value="2"/>
</dbReference>
<dbReference type="Pfam" id="PF03459">
    <property type="entry name" value="TOBE"/>
    <property type="match status" value="2"/>
</dbReference>
<comment type="caution">
    <text evidence="8">The sequence shown here is derived from an EMBL/GenBank/DDBJ whole genome shotgun (WGS) entry which is preliminary data.</text>
</comment>
<dbReference type="Gene3D" id="2.40.50.100">
    <property type="match status" value="2"/>
</dbReference>
<gene>
    <name evidence="8" type="ORF">BTO08_18845</name>
</gene>
<dbReference type="InterPro" id="IPR036388">
    <property type="entry name" value="WH-like_DNA-bd_sf"/>
</dbReference>
<evidence type="ECO:0000313" key="9">
    <source>
        <dbReference type="Proteomes" id="UP000238730"/>
    </source>
</evidence>
<evidence type="ECO:0000256" key="5">
    <source>
        <dbReference type="PIRNR" id="PIRNR005763"/>
    </source>
</evidence>
<evidence type="ECO:0000256" key="2">
    <source>
        <dbReference type="ARBA" id="ARBA00022448"/>
    </source>
</evidence>
<dbReference type="NCBIfam" id="TIGR00638">
    <property type="entry name" value="Mop"/>
    <property type="match status" value="1"/>
</dbReference>
<evidence type="ECO:0000256" key="6">
    <source>
        <dbReference type="PIRSR" id="PIRSR005763-1"/>
    </source>
</evidence>
<proteinExistence type="inferred from homology"/>
<dbReference type="SUPFAM" id="SSF46785">
    <property type="entry name" value="Winged helix' DNA-binding domain"/>
    <property type="match status" value="1"/>
</dbReference>
<dbReference type="InterPro" id="IPR008995">
    <property type="entry name" value="Mo/tungstate-bd_C_term_dom"/>
</dbReference>
<evidence type="ECO:0000256" key="1">
    <source>
        <dbReference type="ARBA" id="ARBA00008110"/>
    </source>
</evidence>
<comment type="similarity">
    <text evidence="1 5">Belongs to the ModE family.</text>
</comment>
<feature type="domain" description="Mop" evidence="7">
    <location>
        <begin position="123"/>
        <end position="189"/>
    </location>
</feature>
<name>A0A2S7VJP0_PHOAN</name>
<dbReference type="PANTHER" id="PTHR30432">
    <property type="entry name" value="TRANSCRIPTIONAL REGULATOR MODE"/>
    <property type="match status" value="1"/>
</dbReference>
<reference evidence="8 9" key="1">
    <citation type="submission" date="2016-12" db="EMBL/GenBank/DDBJ databases">
        <title>Diversity of luminous bacteria.</title>
        <authorList>
            <person name="Yoshizawa S."/>
            <person name="Kogure K."/>
        </authorList>
    </citation>
    <scope>NUCLEOTIDE SEQUENCE [LARGE SCALE GENOMIC DNA]</scope>
    <source>
        <strain evidence="8 9">LC1-200</strain>
    </source>
</reference>
<feature type="region of interest" description="Required for dimer formation and molybdate binding" evidence="6">
    <location>
        <begin position="124"/>
        <end position="132"/>
    </location>
</feature>
<accession>A0A2S7VJP0</accession>
<dbReference type="InterPro" id="IPR004606">
    <property type="entry name" value="Mop_domain"/>
</dbReference>